<gene>
    <name evidence="2" type="ORF">NTEN_LOCUS17635</name>
</gene>
<dbReference type="Proteomes" id="UP000479000">
    <property type="component" value="Unassembled WGS sequence"/>
</dbReference>
<dbReference type="AlphaFoldDB" id="A0A6H5HAV7"/>
<feature type="region of interest" description="Disordered" evidence="1">
    <location>
        <begin position="1"/>
        <end position="120"/>
    </location>
</feature>
<evidence type="ECO:0000256" key="1">
    <source>
        <dbReference type="SAM" id="MobiDB-lite"/>
    </source>
</evidence>
<evidence type="ECO:0000313" key="3">
    <source>
        <dbReference type="Proteomes" id="UP000479000"/>
    </source>
</evidence>
<name>A0A6H5HAV7_9HEMI</name>
<organism evidence="2 3">
    <name type="scientific">Nesidiocoris tenuis</name>
    <dbReference type="NCBI Taxonomy" id="355587"/>
    <lineage>
        <taxon>Eukaryota</taxon>
        <taxon>Metazoa</taxon>
        <taxon>Ecdysozoa</taxon>
        <taxon>Arthropoda</taxon>
        <taxon>Hexapoda</taxon>
        <taxon>Insecta</taxon>
        <taxon>Pterygota</taxon>
        <taxon>Neoptera</taxon>
        <taxon>Paraneoptera</taxon>
        <taxon>Hemiptera</taxon>
        <taxon>Heteroptera</taxon>
        <taxon>Panheteroptera</taxon>
        <taxon>Cimicomorpha</taxon>
        <taxon>Miridae</taxon>
        <taxon>Dicyphina</taxon>
        <taxon>Nesidiocoris</taxon>
    </lineage>
</organism>
<proteinExistence type="predicted"/>
<protein>
    <submittedName>
        <fullName evidence="2">Uncharacterized protein</fullName>
    </submittedName>
</protein>
<sequence>MSTSSSKSTSKSTLTSRSNSTLRSTSTLRSMSTSRSTSTSRSNSTSSSNSTSRSMSTSSSKSTSRLNTTLRSTLTSRSNSTLRSMSTLRSNSTSSSKSTSSSNTTSRSKSTSSSKAKKCPKHRGFSEKLHFSAFERCFLLRRIHRNLLSRSFRTEVRPLVQLPQETAAVKILPNRINVYQLISVCALVRRKCGGDELFLRNGIGQCGTISPKHGNEFIGDLSSFDDSSWNDSNTDVRPLEPRSFLTKDPFADRANYMANYSLEIRFAEERKCPNYTSTMPTSSYSPGPDTTEQAENLAQGSFATFGNHGSFMVGKKRTLKNEQRESGEKIYFNGSLPIIIHQYLLFDSAIFFFGTRSCDEMSARITDNFLSADQYFPSCRGNRST</sequence>
<dbReference type="EMBL" id="CADCXU010025672">
    <property type="protein sequence ID" value="CAB0012946.1"/>
    <property type="molecule type" value="Genomic_DNA"/>
</dbReference>
<accession>A0A6H5HAV7</accession>
<evidence type="ECO:0000313" key="2">
    <source>
        <dbReference type="EMBL" id="CAB0012946.1"/>
    </source>
</evidence>
<reference evidence="2 3" key="1">
    <citation type="submission" date="2020-02" db="EMBL/GenBank/DDBJ databases">
        <authorList>
            <person name="Ferguson B K."/>
        </authorList>
    </citation>
    <scope>NUCLEOTIDE SEQUENCE [LARGE SCALE GENOMIC DNA]</scope>
</reference>
<feature type="non-terminal residue" evidence="2">
    <location>
        <position position="385"/>
    </location>
</feature>
<feature type="compositionally biased region" description="Low complexity" evidence="1">
    <location>
        <begin position="1"/>
        <end position="114"/>
    </location>
</feature>
<keyword evidence="3" id="KW-1185">Reference proteome</keyword>